<feature type="transmembrane region" description="Helical" evidence="1">
    <location>
        <begin position="110"/>
        <end position="131"/>
    </location>
</feature>
<organism evidence="2 3">
    <name type="scientific">Fictibacillus norfolkensis</name>
    <dbReference type="NCBI Taxonomy" id="2762233"/>
    <lineage>
        <taxon>Bacteria</taxon>
        <taxon>Bacillati</taxon>
        <taxon>Bacillota</taxon>
        <taxon>Bacilli</taxon>
        <taxon>Bacillales</taxon>
        <taxon>Fictibacillaceae</taxon>
        <taxon>Fictibacillus</taxon>
    </lineage>
</organism>
<keyword evidence="3" id="KW-1185">Reference proteome</keyword>
<proteinExistence type="predicted"/>
<feature type="transmembrane region" description="Helical" evidence="1">
    <location>
        <begin position="44"/>
        <end position="66"/>
    </location>
</feature>
<feature type="transmembrane region" description="Helical" evidence="1">
    <location>
        <begin position="162"/>
        <end position="181"/>
    </location>
</feature>
<sequence length="222" mass="25379">MEMIQVGSMPVSIGTVSFFLTLGSALLVLRMINYIMQSEKDKAAFEWLFSGIFHSIWIWKFSPILFQPLESFKHPFTLLYFSGGTKGILLACVFFVGYSTRKILKQPELISPFFSQIVLMWMTGSGLYFMWKNVVGLSSNGAEVLLFLFLASLGWQLYTRGNLLIVGAMYSFLAVIVAILYGYSSTLYIMGFIICVMIYLLSLSNLNKRGSKWFQEVMKWRM</sequence>
<keyword evidence="1" id="KW-0812">Transmembrane</keyword>
<name>A0ABR8SPK6_9BACL</name>
<comment type="caution">
    <text evidence="2">The sequence shown here is derived from an EMBL/GenBank/DDBJ whole genome shotgun (WGS) entry which is preliminary data.</text>
</comment>
<evidence type="ECO:0000256" key="1">
    <source>
        <dbReference type="SAM" id="Phobius"/>
    </source>
</evidence>
<keyword evidence="1" id="KW-1133">Transmembrane helix</keyword>
<feature type="transmembrane region" description="Helical" evidence="1">
    <location>
        <begin position="137"/>
        <end position="155"/>
    </location>
</feature>
<protein>
    <submittedName>
        <fullName evidence="2">Uncharacterized protein</fullName>
    </submittedName>
</protein>
<evidence type="ECO:0000313" key="3">
    <source>
        <dbReference type="Proteomes" id="UP000603641"/>
    </source>
</evidence>
<feature type="transmembrane region" description="Helical" evidence="1">
    <location>
        <begin position="187"/>
        <end position="206"/>
    </location>
</feature>
<gene>
    <name evidence="2" type="ORF">H9648_15280</name>
</gene>
<keyword evidence="1" id="KW-0472">Membrane</keyword>
<dbReference type="Proteomes" id="UP000603641">
    <property type="component" value="Unassembled WGS sequence"/>
</dbReference>
<dbReference type="EMBL" id="JACSQM010000007">
    <property type="protein sequence ID" value="MBD7965422.1"/>
    <property type="molecule type" value="Genomic_DNA"/>
</dbReference>
<evidence type="ECO:0000313" key="2">
    <source>
        <dbReference type="EMBL" id="MBD7965422.1"/>
    </source>
</evidence>
<dbReference type="RefSeq" id="WP_191754655.1">
    <property type="nucleotide sequence ID" value="NZ_JACSQM010000007.1"/>
</dbReference>
<accession>A0ABR8SPK6</accession>
<reference evidence="2 3" key="1">
    <citation type="submission" date="2020-08" db="EMBL/GenBank/DDBJ databases">
        <title>A Genomic Blueprint of the Chicken Gut Microbiome.</title>
        <authorList>
            <person name="Gilroy R."/>
            <person name="Ravi A."/>
            <person name="Getino M."/>
            <person name="Pursley I."/>
            <person name="Horton D.L."/>
            <person name="Alikhan N.-F."/>
            <person name="Baker D."/>
            <person name="Gharbi K."/>
            <person name="Hall N."/>
            <person name="Watson M."/>
            <person name="Adriaenssens E.M."/>
            <person name="Foster-Nyarko E."/>
            <person name="Jarju S."/>
            <person name="Secka A."/>
            <person name="Antonio M."/>
            <person name="Oren A."/>
            <person name="Chaudhuri R."/>
            <person name="La Ragione R.M."/>
            <person name="Hildebrand F."/>
            <person name="Pallen M.J."/>
        </authorList>
    </citation>
    <scope>NUCLEOTIDE SEQUENCE [LARGE SCALE GENOMIC DNA]</scope>
    <source>
        <strain evidence="2 3">Sa2CUA10</strain>
    </source>
</reference>
<feature type="transmembrane region" description="Helical" evidence="1">
    <location>
        <begin position="78"/>
        <end position="98"/>
    </location>
</feature>
<feature type="transmembrane region" description="Helical" evidence="1">
    <location>
        <begin position="12"/>
        <end position="32"/>
    </location>
</feature>